<dbReference type="PANTHER" id="PTHR35043">
    <property type="entry name" value="TRANSCRIPTION FACTOR DOMAIN-CONTAINING PROTEIN"/>
    <property type="match status" value="1"/>
</dbReference>
<keyword evidence="4" id="KW-1185">Reference proteome</keyword>
<feature type="transmembrane region" description="Helical" evidence="1">
    <location>
        <begin position="426"/>
        <end position="443"/>
    </location>
</feature>
<dbReference type="EMBL" id="ML977497">
    <property type="protein sequence ID" value="KAF2134702.1"/>
    <property type="molecule type" value="Genomic_DNA"/>
</dbReference>
<reference evidence="3" key="1">
    <citation type="journal article" date="2020" name="Stud. Mycol.">
        <title>101 Dothideomycetes genomes: a test case for predicting lifestyles and emergence of pathogens.</title>
        <authorList>
            <person name="Haridas S."/>
            <person name="Albert R."/>
            <person name="Binder M."/>
            <person name="Bloem J."/>
            <person name="Labutti K."/>
            <person name="Salamov A."/>
            <person name="Andreopoulos B."/>
            <person name="Baker S."/>
            <person name="Barry K."/>
            <person name="Bills G."/>
            <person name="Bluhm B."/>
            <person name="Cannon C."/>
            <person name="Castanera R."/>
            <person name="Culley D."/>
            <person name="Daum C."/>
            <person name="Ezra D."/>
            <person name="Gonzalez J."/>
            <person name="Henrissat B."/>
            <person name="Kuo A."/>
            <person name="Liang C."/>
            <person name="Lipzen A."/>
            <person name="Lutzoni F."/>
            <person name="Magnuson J."/>
            <person name="Mondo S."/>
            <person name="Nolan M."/>
            <person name="Ohm R."/>
            <person name="Pangilinan J."/>
            <person name="Park H.-J."/>
            <person name="Ramirez L."/>
            <person name="Alfaro M."/>
            <person name="Sun H."/>
            <person name="Tritt A."/>
            <person name="Yoshinaga Y."/>
            <person name="Zwiers L.-H."/>
            <person name="Turgeon B."/>
            <person name="Goodwin S."/>
            <person name="Spatafora J."/>
            <person name="Crous P."/>
            <person name="Grigoriev I."/>
        </authorList>
    </citation>
    <scope>NUCLEOTIDE SEQUENCE</scope>
    <source>
        <strain evidence="3">CBS 119687</strain>
    </source>
</reference>
<keyword evidence="1" id="KW-0812">Transmembrane</keyword>
<accession>A0A6A6ARU4</accession>
<feature type="signal peptide" evidence="2">
    <location>
        <begin position="1"/>
        <end position="24"/>
    </location>
</feature>
<evidence type="ECO:0000256" key="1">
    <source>
        <dbReference type="SAM" id="Phobius"/>
    </source>
</evidence>
<protein>
    <recommendedName>
        <fullName evidence="5">Wax synthase domain-containing protein</fullName>
    </recommendedName>
</protein>
<dbReference type="OrthoDB" id="9451547at2759"/>
<gene>
    <name evidence="3" type="ORF">P153DRAFT_392026</name>
</gene>
<dbReference type="AlphaFoldDB" id="A0A6A6ARU4"/>
<feature type="transmembrane region" description="Helical" evidence="1">
    <location>
        <begin position="359"/>
        <end position="381"/>
    </location>
</feature>
<organism evidence="3 4">
    <name type="scientific">Dothidotthia symphoricarpi CBS 119687</name>
    <dbReference type="NCBI Taxonomy" id="1392245"/>
    <lineage>
        <taxon>Eukaryota</taxon>
        <taxon>Fungi</taxon>
        <taxon>Dikarya</taxon>
        <taxon>Ascomycota</taxon>
        <taxon>Pezizomycotina</taxon>
        <taxon>Dothideomycetes</taxon>
        <taxon>Pleosporomycetidae</taxon>
        <taxon>Pleosporales</taxon>
        <taxon>Dothidotthiaceae</taxon>
        <taxon>Dothidotthia</taxon>
    </lineage>
</organism>
<evidence type="ECO:0000256" key="2">
    <source>
        <dbReference type="SAM" id="SignalP"/>
    </source>
</evidence>
<name>A0A6A6ARU4_9PLEO</name>
<keyword evidence="1" id="KW-1133">Transmembrane helix</keyword>
<feature type="transmembrane region" description="Helical" evidence="1">
    <location>
        <begin position="330"/>
        <end position="347"/>
    </location>
</feature>
<dbReference type="GeneID" id="54411548"/>
<feature type="transmembrane region" description="Helical" evidence="1">
    <location>
        <begin position="70"/>
        <end position="92"/>
    </location>
</feature>
<proteinExistence type="predicted"/>
<dbReference type="Proteomes" id="UP000799771">
    <property type="component" value="Unassembled WGS sequence"/>
</dbReference>
<feature type="transmembrane region" description="Helical" evidence="1">
    <location>
        <begin position="104"/>
        <end position="124"/>
    </location>
</feature>
<keyword evidence="1" id="KW-0472">Membrane</keyword>
<dbReference type="RefSeq" id="XP_033529089.1">
    <property type="nucleotide sequence ID" value="XM_033671116.1"/>
</dbReference>
<keyword evidence="2" id="KW-0732">Signal</keyword>
<evidence type="ECO:0000313" key="3">
    <source>
        <dbReference type="EMBL" id="KAF2134702.1"/>
    </source>
</evidence>
<evidence type="ECO:0000313" key="4">
    <source>
        <dbReference type="Proteomes" id="UP000799771"/>
    </source>
</evidence>
<dbReference type="PANTHER" id="PTHR35043:SF8">
    <property type="entry name" value="DUF4220 DOMAIN-CONTAINING PROTEIN"/>
    <property type="match status" value="1"/>
</dbReference>
<feature type="chain" id="PRO_5025682385" description="Wax synthase domain-containing protein" evidence="2">
    <location>
        <begin position="25"/>
        <end position="475"/>
    </location>
</feature>
<sequence length="475" mass="54179">MTARRSEVLFLFFLFTVFHGQTCALNISSNLQNRTDDYGQDSDKHADNATSTTRVSGWVQQPNGRGTFDILWTCLATIGISTYTMLCLNIPAPKDSYARIIGRRLLWMLLGILGPEFVLTYAAGQWSRAKWSVKAFQDSGYGDWHMRQAFFADMGGFVLHTQDDSKPFPLNAAQLHWLVHHKYIEYPTISKQEVWDKSKQDTFTKVVTAFQVSYLIIQCTARAARGLDITTLELNALAIVVCSLMTSYAWLHKPADVHTPVHIYSTKALKDMIGNLDWELTPLDHVDLNGPAYSVNVQPFMKMPVIPPERPIQRIPNDGFPMNPYGVQEYLLCFATLLFTGIHVAGWNSDFPTAVERLLWRISSLVLFGITVAFWVFETVASWTRLGRWRILYLYLVDTEGLEKHRTRMKRRQTLQPKRKMSELPLTWEFAMIAPMAIIYGVARSYLFVGAFAELRCASATAFVSVEWTDFIPNI</sequence>
<evidence type="ECO:0008006" key="5">
    <source>
        <dbReference type="Google" id="ProtNLM"/>
    </source>
</evidence>